<keyword evidence="1" id="KW-0812">Transmembrane</keyword>
<evidence type="ECO:0000313" key="2">
    <source>
        <dbReference type="EMBL" id="QNN78798.1"/>
    </source>
</evidence>
<evidence type="ECO:0000313" key="3">
    <source>
        <dbReference type="Proteomes" id="UP000515838"/>
    </source>
</evidence>
<dbReference type="PANTHER" id="PTHR39456">
    <property type="entry name" value="METAL-DEPENDENT HYDROLASE"/>
    <property type="match status" value="1"/>
</dbReference>
<dbReference type="Proteomes" id="UP000515838">
    <property type="component" value="Chromosome"/>
</dbReference>
<feature type="transmembrane region" description="Helical" evidence="1">
    <location>
        <begin position="195"/>
        <end position="218"/>
    </location>
</feature>
<keyword evidence="1" id="KW-1133">Transmembrane helix</keyword>
<gene>
    <name evidence="2" type="ORF">IAE60_05105</name>
</gene>
<dbReference type="AlphaFoldDB" id="A0A7G9TFC3"/>
<dbReference type="InterPro" id="IPR009078">
    <property type="entry name" value="Ferritin-like_SF"/>
</dbReference>
<sequence>MKNAWNAQGRIYMDERITPRRFAAGLPGDIPRHWLPGNEFVSSLLNAYTILVPANEAFYIRTLNACLPHVRDETLLGRCQDFIRQEAQHGVAHKRYWDNLDAQGYAYRGFERMVDRWVFRVMDRFAPLWFRASLVSCVEHINAFLGYEFLSQSILASADPRMRDLMEWHFAEEIEHRAVAFDLLQAVSPRYPVRLLGAITTSTLFYLLMTGLTTALLAQDRRLLRKAAWRQAAWHLGTGHGMARRTLQHLLDYLRPGFHPSRLPGADALAAGVLTRQASRQPPAVVAMGTRT</sequence>
<protein>
    <submittedName>
        <fullName evidence="2">Metal-dependent hydrolase</fullName>
    </submittedName>
</protein>
<keyword evidence="1" id="KW-0472">Membrane</keyword>
<organism evidence="2 3">
    <name type="scientific">Pseudoxanthomonas mexicana</name>
    <dbReference type="NCBI Taxonomy" id="128785"/>
    <lineage>
        <taxon>Bacteria</taxon>
        <taxon>Pseudomonadati</taxon>
        <taxon>Pseudomonadota</taxon>
        <taxon>Gammaproteobacteria</taxon>
        <taxon>Lysobacterales</taxon>
        <taxon>Lysobacteraceae</taxon>
        <taxon>Pseudoxanthomonas</taxon>
    </lineage>
</organism>
<dbReference type="EMBL" id="CP060731">
    <property type="protein sequence ID" value="QNN78798.1"/>
    <property type="molecule type" value="Genomic_DNA"/>
</dbReference>
<proteinExistence type="predicted"/>
<evidence type="ECO:0000256" key="1">
    <source>
        <dbReference type="SAM" id="Phobius"/>
    </source>
</evidence>
<accession>A0A7G9TFC3</accession>
<dbReference type="GO" id="GO:0016787">
    <property type="term" value="F:hydrolase activity"/>
    <property type="evidence" value="ECO:0007669"/>
    <property type="project" value="UniProtKB-KW"/>
</dbReference>
<reference evidence="2 3" key="1">
    <citation type="submission" date="2020-08" db="EMBL/GenBank/DDBJ databases">
        <title>Streptomycin Non-resistant strain, P. mexicana.</title>
        <authorList>
            <person name="Ganesh-Kumar S."/>
            <person name="Zhe T."/>
            <person name="Yu Z."/>
            <person name="Min Y."/>
        </authorList>
    </citation>
    <scope>NUCLEOTIDE SEQUENCE [LARGE SCALE GENOMIC DNA]</scope>
    <source>
        <strain evidence="2 3">GTZY2</strain>
    </source>
</reference>
<name>A0A7G9TFC3_PSEMX</name>
<dbReference type="GeneID" id="81470334"/>
<dbReference type="PIRSF" id="PIRSF007580">
    <property type="entry name" value="UCP07580"/>
    <property type="match status" value="1"/>
</dbReference>
<dbReference type="Pfam" id="PF10118">
    <property type="entry name" value="Metal_hydrol"/>
    <property type="match status" value="1"/>
</dbReference>
<dbReference type="RefSeq" id="WP_187574107.1">
    <property type="nucleotide sequence ID" value="NZ_CP060731.1"/>
</dbReference>
<dbReference type="SUPFAM" id="SSF47240">
    <property type="entry name" value="Ferritin-like"/>
    <property type="match status" value="1"/>
</dbReference>
<dbReference type="InterPro" id="IPR016516">
    <property type="entry name" value="UCP07580"/>
</dbReference>
<dbReference type="PANTHER" id="PTHR39456:SF1">
    <property type="entry name" value="METAL-DEPENDENT HYDROLASE"/>
    <property type="match status" value="1"/>
</dbReference>
<keyword evidence="2" id="KW-0378">Hydrolase</keyword>